<sequence>MKQCLAVLIGISLLLCGCGESKQPSADTIAVLELSQDEKRITQLMDGIFEKYELPIGQVYDIRLDLYIDGDRQEQGGIIGIDLSEEGDNVLLLCGLNTKGIDYQWKAACDGTLVTFGAVEIDDGKSYTRIYGPPSSFEVMEKGKEYLLYGVACQEIVSESTTTRTAIFEEWSDEKQRAENMQEFDYVYAVTISLSEQEPYKS</sequence>
<dbReference type="AlphaFoldDB" id="A0A926IH79"/>
<accession>A0A926IH79</accession>
<dbReference type="EMBL" id="JACRTD010000002">
    <property type="protein sequence ID" value="MBC8584428.1"/>
    <property type="molecule type" value="Genomic_DNA"/>
</dbReference>
<dbReference type="Proteomes" id="UP000623678">
    <property type="component" value="Unassembled WGS sequence"/>
</dbReference>
<protein>
    <recommendedName>
        <fullName evidence="3">Lipoprotein</fullName>
    </recommendedName>
</protein>
<evidence type="ECO:0008006" key="3">
    <source>
        <dbReference type="Google" id="ProtNLM"/>
    </source>
</evidence>
<organism evidence="1 2">
    <name type="scientific">Youxingia wuxianensis</name>
    <dbReference type="NCBI Taxonomy" id="2763678"/>
    <lineage>
        <taxon>Bacteria</taxon>
        <taxon>Bacillati</taxon>
        <taxon>Bacillota</taxon>
        <taxon>Clostridia</taxon>
        <taxon>Eubacteriales</taxon>
        <taxon>Oscillospiraceae</taxon>
        <taxon>Youxingia</taxon>
    </lineage>
</organism>
<evidence type="ECO:0000313" key="1">
    <source>
        <dbReference type="EMBL" id="MBC8584428.1"/>
    </source>
</evidence>
<keyword evidence="2" id="KW-1185">Reference proteome</keyword>
<gene>
    <name evidence="1" type="ORF">H8705_02395</name>
</gene>
<reference evidence="1" key="1">
    <citation type="submission" date="2020-08" db="EMBL/GenBank/DDBJ databases">
        <title>Genome public.</title>
        <authorList>
            <person name="Liu C."/>
            <person name="Sun Q."/>
        </authorList>
    </citation>
    <scope>NUCLEOTIDE SEQUENCE</scope>
    <source>
        <strain evidence="1">NSJ-64</strain>
    </source>
</reference>
<comment type="caution">
    <text evidence="1">The sequence shown here is derived from an EMBL/GenBank/DDBJ whole genome shotgun (WGS) entry which is preliminary data.</text>
</comment>
<dbReference type="RefSeq" id="WP_262394262.1">
    <property type="nucleotide sequence ID" value="NZ_JACRTD010000002.1"/>
</dbReference>
<name>A0A926IH79_9FIRM</name>
<dbReference type="PROSITE" id="PS51257">
    <property type="entry name" value="PROKAR_LIPOPROTEIN"/>
    <property type="match status" value="1"/>
</dbReference>
<proteinExistence type="predicted"/>
<evidence type="ECO:0000313" key="2">
    <source>
        <dbReference type="Proteomes" id="UP000623678"/>
    </source>
</evidence>